<evidence type="ECO:0000313" key="2">
    <source>
        <dbReference type="EMBL" id="SHO65875.1"/>
    </source>
</evidence>
<protein>
    <submittedName>
        <fullName evidence="2">Glycosyltransferase involved in cell wall bisynthesis</fullName>
    </submittedName>
</protein>
<dbReference type="Proteomes" id="UP000186406">
    <property type="component" value="Unassembled WGS sequence"/>
</dbReference>
<dbReference type="AlphaFoldDB" id="A0A1M7ZLV0"/>
<dbReference type="EMBL" id="FRXO01000004">
    <property type="protein sequence ID" value="SHO65875.1"/>
    <property type="molecule type" value="Genomic_DNA"/>
</dbReference>
<dbReference type="GO" id="GO:0016757">
    <property type="term" value="F:glycosyltransferase activity"/>
    <property type="evidence" value="ECO:0007669"/>
    <property type="project" value="UniProtKB-ARBA"/>
</dbReference>
<evidence type="ECO:0000259" key="1">
    <source>
        <dbReference type="Pfam" id="PF13439"/>
    </source>
</evidence>
<dbReference type="STRING" id="1123029.SAMN02745172_02523"/>
<dbReference type="OrthoDB" id="9802525at2"/>
<sequence length="348" mass="38393">MKRLMVVSDAWHPQINGVVRTMERTMADLAAFGVESVTLTPADYRTLPCPTYPEIRLSVTRPASVHRAIAKAKVDAVHIATEGPLGILARRFCIATGQRFTTSYHTRFPEYLRARVPVPLKWTYAWMRRFHNAAAGCMIATPSLEADLSARGFLHLMRWDRGVDHVQFNPDRPHVLDLPRPIFGYVGRVSVEKNIEAFLNLDLPGSKVVIGGGPSLDEMRRRFPDTHFLGSKVGDDLANHFASLDAFVFPSLTDTFGNVLLEALASGVPVAAYPVTGPLDVIGRNGPGVLDNDLRAASLAALDISRQRAREFALNFSWEASSRQFYDNVVAALNGDAESRGFHKLAAE</sequence>
<reference evidence="2 3" key="1">
    <citation type="submission" date="2016-12" db="EMBL/GenBank/DDBJ databases">
        <authorList>
            <person name="Song W.-J."/>
            <person name="Kurnit D.M."/>
        </authorList>
    </citation>
    <scope>NUCLEOTIDE SEQUENCE [LARGE SCALE GENOMIC DNA]</scope>
    <source>
        <strain evidence="2 3">DSM 19599</strain>
    </source>
</reference>
<proteinExistence type="predicted"/>
<dbReference type="InterPro" id="IPR028098">
    <property type="entry name" value="Glyco_trans_4-like_N"/>
</dbReference>
<keyword evidence="3" id="KW-1185">Reference proteome</keyword>
<feature type="domain" description="Glycosyltransferase subfamily 4-like N-terminal" evidence="1">
    <location>
        <begin position="15"/>
        <end position="164"/>
    </location>
</feature>
<accession>A0A1M7ZLV0</accession>
<dbReference type="CDD" id="cd03814">
    <property type="entry name" value="GT4-like"/>
    <property type="match status" value="1"/>
</dbReference>
<dbReference type="RefSeq" id="WP_073629103.1">
    <property type="nucleotide sequence ID" value="NZ_FRXO01000004.1"/>
</dbReference>
<dbReference type="Gene3D" id="3.40.50.2000">
    <property type="entry name" value="Glycogen Phosphorylase B"/>
    <property type="match status" value="2"/>
</dbReference>
<dbReference type="PANTHER" id="PTHR45947">
    <property type="entry name" value="SULFOQUINOVOSYL TRANSFERASE SQD2"/>
    <property type="match status" value="1"/>
</dbReference>
<name>A0A1M7ZLV0_9HYPH</name>
<dbReference type="SUPFAM" id="SSF53756">
    <property type="entry name" value="UDP-Glycosyltransferase/glycogen phosphorylase"/>
    <property type="match status" value="1"/>
</dbReference>
<keyword evidence="2" id="KW-0808">Transferase</keyword>
<dbReference type="Pfam" id="PF13692">
    <property type="entry name" value="Glyco_trans_1_4"/>
    <property type="match status" value="1"/>
</dbReference>
<dbReference type="InterPro" id="IPR050194">
    <property type="entry name" value="Glycosyltransferase_grp1"/>
</dbReference>
<gene>
    <name evidence="2" type="ORF">SAMN02745172_02523</name>
</gene>
<dbReference type="PANTHER" id="PTHR45947:SF3">
    <property type="entry name" value="SULFOQUINOVOSYL TRANSFERASE SQD2"/>
    <property type="match status" value="1"/>
</dbReference>
<evidence type="ECO:0000313" key="3">
    <source>
        <dbReference type="Proteomes" id="UP000186406"/>
    </source>
</evidence>
<organism evidence="2 3">
    <name type="scientific">Pseudoxanthobacter soli DSM 19599</name>
    <dbReference type="NCBI Taxonomy" id="1123029"/>
    <lineage>
        <taxon>Bacteria</taxon>
        <taxon>Pseudomonadati</taxon>
        <taxon>Pseudomonadota</taxon>
        <taxon>Alphaproteobacteria</taxon>
        <taxon>Hyphomicrobiales</taxon>
        <taxon>Segnochrobactraceae</taxon>
        <taxon>Pseudoxanthobacter</taxon>
    </lineage>
</organism>
<dbReference type="Pfam" id="PF13439">
    <property type="entry name" value="Glyco_transf_4"/>
    <property type="match status" value="1"/>
</dbReference>